<keyword evidence="4 12" id="KW-0808">Transferase</keyword>
<dbReference type="Gene3D" id="3.40.50.300">
    <property type="entry name" value="P-loop containing nucleotide triphosphate hydrolases"/>
    <property type="match status" value="1"/>
</dbReference>
<sequence>MGVFITFEGIEGSGKSTQAKRLYEYLTNIGIKAYLTREPGGTSIGKKIREILLSHWEENFPSIAELLLYQADRNIHVNNIIKPLLQQDYIVISDRFYDSTTAYQHYARGIDYSIVDYLNKLATEGIKPHITFLLDLPVQEAFKRLNREKDRLESEGLNFHQKVREGFLKIADMEKDRVIVLDGLKSPDEIFNQILNILKERKIL</sequence>
<dbReference type="SUPFAM" id="SSF52540">
    <property type="entry name" value="P-loop containing nucleoside triphosphate hydrolases"/>
    <property type="match status" value="1"/>
</dbReference>
<evidence type="ECO:0000313" key="14">
    <source>
        <dbReference type="EMBL" id="ACN98450.1"/>
    </source>
</evidence>
<evidence type="ECO:0000256" key="12">
    <source>
        <dbReference type="HAMAP-Rule" id="MF_00165"/>
    </source>
</evidence>
<dbReference type="Proteomes" id="UP000001369">
    <property type="component" value="Chromosome"/>
</dbReference>
<evidence type="ECO:0000256" key="2">
    <source>
        <dbReference type="ARBA" id="ARBA00012980"/>
    </source>
</evidence>
<keyword evidence="5 12" id="KW-0545">Nucleotide biosynthesis</keyword>
<dbReference type="AlphaFoldDB" id="C1DT15"/>
<keyword evidence="7 12" id="KW-0418">Kinase</keyword>
<proteinExistence type="inferred from homology"/>
<dbReference type="GO" id="GO:0005829">
    <property type="term" value="C:cytosol"/>
    <property type="evidence" value="ECO:0007669"/>
    <property type="project" value="TreeGrafter"/>
</dbReference>
<dbReference type="PANTHER" id="PTHR10344:SF4">
    <property type="entry name" value="UMP-CMP KINASE 2, MITOCHONDRIAL"/>
    <property type="match status" value="1"/>
</dbReference>
<reference evidence="14 15" key="1">
    <citation type="journal article" date="2009" name="J. Bacteriol.">
        <title>Complete and draft genome sequences of six members of the Aquificales.</title>
        <authorList>
            <person name="Reysenbach A.L."/>
            <person name="Hamamura N."/>
            <person name="Podar M."/>
            <person name="Griffiths E."/>
            <person name="Ferreira S."/>
            <person name="Hochstein R."/>
            <person name="Heidelberg J."/>
            <person name="Johnson J."/>
            <person name="Mead D."/>
            <person name="Pohorille A."/>
            <person name="Sarmiento M."/>
            <person name="Schweighofer K."/>
            <person name="Seshadri R."/>
            <person name="Voytek M.A."/>
        </authorList>
    </citation>
    <scope>NUCLEOTIDE SEQUENCE [LARGE SCALE GENOMIC DNA]</scope>
    <source>
        <strain evidence="15">Az-Fu1 / DSM 15241 / OCM 825</strain>
    </source>
</reference>
<evidence type="ECO:0000256" key="7">
    <source>
        <dbReference type="ARBA" id="ARBA00022777"/>
    </source>
</evidence>
<dbReference type="HOGENOM" id="CLU_049131_0_2_0"/>
<dbReference type="RefSeq" id="WP_012673774.1">
    <property type="nucleotide sequence ID" value="NC_012438.1"/>
</dbReference>
<name>C1DT15_SULAA</name>
<dbReference type="Pfam" id="PF02223">
    <property type="entry name" value="Thymidylate_kin"/>
    <property type="match status" value="1"/>
</dbReference>
<keyword evidence="6 12" id="KW-0547">Nucleotide-binding</keyword>
<evidence type="ECO:0000313" key="15">
    <source>
        <dbReference type="Proteomes" id="UP000001369"/>
    </source>
</evidence>
<evidence type="ECO:0000256" key="4">
    <source>
        <dbReference type="ARBA" id="ARBA00022679"/>
    </source>
</evidence>
<dbReference type="InterPro" id="IPR018094">
    <property type="entry name" value="Thymidylate_kinase"/>
</dbReference>
<evidence type="ECO:0000256" key="10">
    <source>
        <dbReference type="ARBA" id="ARBA00048743"/>
    </source>
</evidence>
<feature type="domain" description="Thymidylate kinase-like" evidence="13">
    <location>
        <begin position="7"/>
        <end position="194"/>
    </location>
</feature>
<dbReference type="KEGG" id="saf:SULAZ_0257"/>
<comment type="catalytic activity">
    <reaction evidence="10 12">
        <text>dTMP + ATP = dTDP + ADP</text>
        <dbReference type="Rhea" id="RHEA:13517"/>
        <dbReference type="ChEBI" id="CHEBI:30616"/>
        <dbReference type="ChEBI" id="CHEBI:58369"/>
        <dbReference type="ChEBI" id="CHEBI:63528"/>
        <dbReference type="ChEBI" id="CHEBI:456216"/>
        <dbReference type="EC" id="2.7.4.9"/>
    </reaction>
</comment>
<evidence type="ECO:0000256" key="8">
    <source>
        <dbReference type="ARBA" id="ARBA00022840"/>
    </source>
</evidence>
<dbReference type="EMBL" id="CP001229">
    <property type="protein sequence ID" value="ACN98450.1"/>
    <property type="molecule type" value="Genomic_DNA"/>
</dbReference>
<dbReference type="InterPro" id="IPR018095">
    <property type="entry name" value="Thymidylate_kin_CS"/>
</dbReference>
<dbReference type="CDD" id="cd01672">
    <property type="entry name" value="TMPK"/>
    <property type="match status" value="1"/>
</dbReference>
<dbReference type="OrthoDB" id="9774907at2"/>
<evidence type="ECO:0000256" key="1">
    <source>
        <dbReference type="ARBA" id="ARBA00009776"/>
    </source>
</evidence>
<dbReference type="GO" id="GO:0006233">
    <property type="term" value="P:dTDP biosynthetic process"/>
    <property type="evidence" value="ECO:0007669"/>
    <property type="project" value="InterPro"/>
</dbReference>
<comment type="function">
    <text evidence="11 12">Phosphorylation of dTMP to form dTDP in both de novo and salvage pathways of dTTP synthesis.</text>
</comment>
<evidence type="ECO:0000256" key="11">
    <source>
        <dbReference type="ARBA" id="ARBA00057735"/>
    </source>
</evidence>
<organism evidence="14 15">
    <name type="scientific">Sulfurihydrogenibium azorense (strain DSM 15241 / OCM 825 / Az-Fu1)</name>
    <dbReference type="NCBI Taxonomy" id="204536"/>
    <lineage>
        <taxon>Bacteria</taxon>
        <taxon>Pseudomonadati</taxon>
        <taxon>Aquificota</taxon>
        <taxon>Aquificia</taxon>
        <taxon>Aquificales</taxon>
        <taxon>Hydrogenothermaceae</taxon>
        <taxon>Sulfurihydrogenibium</taxon>
    </lineage>
</organism>
<keyword evidence="15" id="KW-1185">Reference proteome</keyword>
<protein>
    <recommendedName>
        <fullName evidence="3 12">Thymidylate kinase</fullName>
        <ecNumber evidence="2 12">2.7.4.9</ecNumber>
    </recommendedName>
    <alternativeName>
        <fullName evidence="9 12">dTMP kinase</fullName>
    </alternativeName>
</protein>
<feature type="binding site" evidence="12">
    <location>
        <begin position="9"/>
        <end position="16"/>
    </location>
    <ligand>
        <name>ATP</name>
        <dbReference type="ChEBI" id="CHEBI:30616"/>
    </ligand>
</feature>
<dbReference type="GO" id="GO:0005524">
    <property type="term" value="F:ATP binding"/>
    <property type="evidence" value="ECO:0007669"/>
    <property type="project" value="UniProtKB-UniRule"/>
</dbReference>
<dbReference type="HAMAP" id="MF_00165">
    <property type="entry name" value="Thymidylate_kinase"/>
    <property type="match status" value="1"/>
</dbReference>
<gene>
    <name evidence="12 14" type="primary">tmk</name>
    <name evidence="14" type="ordered locus">SULAZ_0257</name>
</gene>
<dbReference type="GO" id="GO:0006227">
    <property type="term" value="P:dUDP biosynthetic process"/>
    <property type="evidence" value="ECO:0007669"/>
    <property type="project" value="TreeGrafter"/>
</dbReference>
<dbReference type="GO" id="GO:0004798">
    <property type="term" value="F:dTMP kinase activity"/>
    <property type="evidence" value="ECO:0007669"/>
    <property type="project" value="UniProtKB-UniRule"/>
</dbReference>
<comment type="similarity">
    <text evidence="1 12">Belongs to the thymidylate kinase family.</text>
</comment>
<dbReference type="GO" id="GO:0006235">
    <property type="term" value="P:dTTP biosynthetic process"/>
    <property type="evidence" value="ECO:0007669"/>
    <property type="project" value="UniProtKB-UniRule"/>
</dbReference>
<evidence type="ECO:0000259" key="13">
    <source>
        <dbReference type="Pfam" id="PF02223"/>
    </source>
</evidence>
<dbReference type="InterPro" id="IPR039430">
    <property type="entry name" value="Thymidylate_kin-like_dom"/>
</dbReference>
<dbReference type="PANTHER" id="PTHR10344">
    <property type="entry name" value="THYMIDYLATE KINASE"/>
    <property type="match status" value="1"/>
</dbReference>
<dbReference type="eggNOG" id="COG0125">
    <property type="taxonomic scope" value="Bacteria"/>
</dbReference>
<dbReference type="PROSITE" id="PS01331">
    <property type="entry name" value="THYMIDYLATE_KINASE"/>
    <property type="match status" value="1"/>
</dbReference>
<evidence type="ECO:0000256" key="6">
    <source>
        <dbReference type="ARBA" id="ARBA00022741"/>
    </source>
</evidence>
<evidence type="ECO:0000256" key="9">
    <source>
        <dbReference type="ARBA" id="ARBA00029962"/>
    </source>
</evidence>
<evidence type="ECO:0000256" key="5">
    <source>
        <dbReference type="ARBA" id="ARBA00022727"/>
    </source>
</evidence>
<dbReference type="FunFam" id="3.40.50.300:FF:000225">
    <property type="entry name" value="Thymidylate kinase"/>
    <property type="match status" value="1"/>
</dbReference>
<dbReference type="InterPro" id="IPR027417">
    <property type="entry name" value="P-loop_NTPase"/>
</dbReference>
<dbReference type="NCBIfam" id="TIGR00041">
    <property type="entry name" value="DTMP_kinase"/>
    <property type="match status" value="1"/>
</dbReference>
<evidence type="ECO:0000256" key="3">
    <source>
        <dbReference type="ARBA" id="ARBA00017144"/>
    </source>
</evidence>
<accession>C1DT15</accession>
<dbReference type="STRING" id="204536.SULAZ_0257"/>
<keyword evidence="8 12" id="KW-0067">ATP-binding</keyword>
<dbReference type="EC" id="2.7.4.9" evidence="2 12"/>